<reference evidence="4" key="2">
    <citation type="submission" date="2025-08" db="UniProtKB">
        <authorList>
            <consortium name="Ensembl"/>
        </authorList>
    </citation>
    <scope>IDENTIFICATION</scope>
</reference>
<feature type="region of interest" description="Disordered" evidence="2">
    <location>
        <begin position="63"/>
        <end position="93"/>
    </location>
</feature>
<reference evidence="4 5" key="1">
    <citation type="journal article" date="2014" name="Nat. Genet.">
        <title>Whole-genome sequence of a flatfish provides insights into ZW sex chromosome evolution and adaptation to a benthic lifestyle.</title>
        <authorList>
            <person name="Chen S."/>
            <person name="Zhang G."/>
            <person name="Shao C."/>
            <person name="Huang Q."/>
            <person name="Liu G."/>
            <person name="Zhang P."/>
            <person name="Song W."/>
            <person name="An N."/>
            <person name="Chalopin D."/>
            <person name="Volff J.N."/>
            <person name="Hong Y."/>
            <person name="Li Q."/>
            <person name="Sha Z."/>
            <person name="Zhou H."/>
            <person name="Xie M."/>
            <person name="Yu Q."/>
            <person name="Liu Y."/>
            <person name="Xiang H."/>
            <person name="Wang N."/>
            <person name="Wu K."/>
            <person name="Yang C."/>
            <person name="Zhou Q."/>
            <person name="Liao X."/>
            <person name="Yang L."/>
            <person name="Hu Q."/>
            <person name="Zhang J."/>
            <person name="Meng L."/>
            <person name="Jin L."/>
            <person name="Tian Y."/>
            <person name="Lian J."/>
            <person name="Yang J."/>
            <person name="Miao G."/>
            <person name="Liu S."/>
            <person name="Liang Z."/>
            <person name="Yan F."/>
            <person name="Li Y."/>
            <person name="Sun B."/>
            <person name="Zhang H."/>
            <person name="Zhang J."/>
            <person name="Zhu Y."/>
            <person name="Du M."/>
            <person name="Zhao Y."/>
            <person name="Schartl M."/>
            <person name="Tang Q."/>
            <person name="Wang J."/>
        </authorList>
    </citation>
    <scope>NUCLEOTIDE SEQUENCE</scope>
</reference>
<proteinExistence type="predicted"/>
<protein>
    <submittedName>
        <fullName evidence="4">Proline rich coiled-coil 2C</fullName>
    </submittedName>
</protein>
<evidence type="ECO:0000313" key="5">
    <source>
        <dbReference type="Proteomes" id="UP000265120"/>
    </source>
</evidence>
<reference evidence="4" key="3">
    <citation type="submission" date="2025-09" db="UniProtKB">
        <authorList>
            <consortium name="Ensembl"/>
        </authorList>
    </citation>
    <scope>IDENTIFICATION</scope>
</reference>
<dbReference type="GO" id="GO:0030154">
    <property type="term" value="P:cell differentiation"/>
    <property type="evidence" value="ECO:0007669"/>
    <property type="project" value="TreeGrafter"/>
</dbReference>
<feature type="compositionally biased region" description="Basic and acidic residues" evidence="2">
    <location>
        <begin position="206"/>
        <end position="218"/>
    </location>
</feature>
<dbReference type="PANTHER" id="PTHR14038:SF6">
    <property type="entry name" value="PROTEIN PRRC2C"/>
    <property type="match status" value="1"/>
</dbReference>
<evidence type="ECO:0000256" key="2">
    <source>
        <dbReference type="SAM" id="MobiDB-lite"/>
    </source>
</evidence>
<dbReference type="GeneTree" id="ENSGT00950000183161"/>
<feature type="compositionally biased region" description="Basic and acidic residues" evidence="2">
    <location>
        <begin position="356"/>
        <end position="365"/>
    </location>
</feature>
<dbReference type="InterPro" id="IPR009738">
    <property type="entry name" value="BAT2_N"/>
</dbReference>
<keyword evidence="1" id="KW-0597">Phosphoprotein</keyword>
<sequence length="365" mass="40172">MSEKSGQSTKAKDGKTKYATLSLFNTYKGKSLETQKTAVAARHGLQSLGKVAVSRRMPPPANLPSLKAENKGNDPNVNIVPKDGSGWASRTETGEESVLNDNLNLIDSFFSLFLIGSHFHQEFPSLQAAGEAEKGNSQEEEPYGPGPSLRPQNVGSWREGGGRNLNTAPSPPDMDVRASEEAGSNLGTTTPPVEAEEPVRNTTTDIQREKRDGRERPPQSKLNGGQQAPAAIPTHFDPAFKSMMPPYVRNLQIPCATRWDKVSIVNCLHIFKNVFIPLLPFLNNCFVGFRGTRLSRPQQPPPQSWLQDLDRPSIISASELKELDNLDTEADEGWAGAQMEVDYTEKLNFSDDEENQAAKEKGENW</sequence>
<name>A0A3P8UX90_CYNSE</name>
<dbReference type="InterPro" id="IPR033184">
    <property type="entry name" value="PRRC2"/>
</dbReference>
<dbReference type="PANTHER" id="PTHR14038">
    <property type="entry name" value="BAT2 HLA-B-ASSOCIATED TRANSCRIPT 2"/>
    <property type="match status" value="1"/>
</dbReference>
<keyword evidence="5" id="KW-1185">Reference proteome</keyword>
<dbReference type="AlphaFoldDB" id="A0A3P8UX90"/>
<dbReference type="Ensembl" id="ENSCSET00000006511.1">
    <property type="protein sequence ID" value="ENSCSEP00000006439.1"/>
    <property type="gene ID" value="ENSCSEG00000004150.1"/>
</dbReference>
<feature type="region of interest" description="Disordered" evidence="2">
    <location>
        <begin position="129"/>
        <end position="233"/>
    </location>
</feature>
<organism evidence="4 5">
    <name type="scientific">Cynoglossus semilaevis</name>
    <name type="common">Tongue sole</name>
    <dbReference type="NCBI Taxonomy" id="244447"/>
    <lineage>
        <taxon>Eukaryota</taxon>
        <taxon>Metazoa</taxon>
        <taxon>Chordata</taxon>
        <taxon>Craniata</taxon>
        <taxon>Vertebrata</taxon>
        <taxon>Euteleostomi</taxon>
        <taxon>Actinopterygii</taxon>
        <taxon>Neopterygii</taxon>
        <taxon>Teleostei</taxon>
        <taxon>Neoteleostei</taxon>
        <taxon>Acanthomorphata</taxon>
        <taxon>Carangaria</taxon>
        <taxon>Pleuronectiformes</taxon>
        <taxon>Pleuronectoidei</taxon>
        <taxon>Cynoglossidae</taxon>
        <taxon>Cynoglossinae</taxon>
        <taxon>Cynoglossus</taxon>
    </lineage>
</organism>
<evidence type="ECO:0000313" key="4">
    <source>
        <dbReference type="Ensembl" id="ENSCSEP00000006439.1"/>
    </source>
</evidence>
<feature type="region of interest" description="Disordered" evidence="2">
    <location>
        <begin position="345"/>
        <end position="365"/>
    </location>
</feature>
<dbReference type="Proteomes" id="UP000265120">
    <property type="component" value="Chromosome 2"/>
</dbReference>
<feature type="domain" description="BAT2 N-terminal" evidence="3">
    <location>
        <begin position="1"/>
        <end position="100"/>
    </location>
</feature>
<dbReference type="Pfam" id="PF07001">
    <property type="entry name" value="BAT2_N"/>
    <property type="match status" value="1"/>
</dbReference>
<evidence type="ECO:0000256" key="1">
    <source>
        <dbReference type="ARBA" id="ARBA00022553"/>
    </source>
</evidence>
<evidence type="ECO:0000259" key="3">
    <source>
        <dbReference type="Pfam" id="PF07001"/>
    </source>
</evidence>
<accession>A0A3P8UX90</accession>